<comment type="caution">
    <text evidence="2">The sequence shown here is derived from an EMBL/GenBank/DDBJ whole genome shotgun (WGS) entry which is preliminary data.</text>
</comment>
<evidence type="ECO:0000313" key="2">
    <source>
        <dbReference type="EMBL" id="KAK5635761.1"/>
    </source>
</evidence>
<proteinExistence type="predicted"/>
<organism evidence="2 3">
    <name type="scientific">Xylaria bambusicola</name>
    <dbReference type="NCBI Taxonomy" id="326684"/>
    <lineage>
        <taxon>Eukaryota</taxon>
        <taxon>Fungi</taxon>
        <taxon>Dikarya</taxon>
        <taxon>Ascomycota</taxon>
        <taxon>Pezizomycotina</taxon>
        <taxon>Sordariomycetes</taxon>
        <taxon>Xylariomycetidae</taxon>
        <taxon>Xylariales</taxon>
        <taxon>Xylariaceae</taxon>
        <taxon>Xylaria</taxon>
    </lineage>
</organism>
<reference evidence="2 3" key="1">
    <citation type="submission" date="2023-10" db="EMBL/GenBank/DDBJ databases">
        <title>Draft genome sequence of Xylaria bambusicola isolate GMP-LS, the root and basal stem rot pathogen of sugarcane in Indonesia.</title>
        <authorList>
            <person name="Selvaraj P."/>
            <person name="Muralishankar V."/>
            <person name="Muruganantham S."/>
            <person name="Sp S."/>
            <person name="Haryani S."/>
            <person name="Lau K.J.X."/>
            <person name="Naqvi N.I."/>
        </authorList>
    </citation>
    <scope>NUCLEOTIDE SEQUENCE [LARGE SCALE GENOMIC DNA]</scope>
    <source>
        <strain evidence="2">GMP-LS</strain>
    </source>
</reference>
<name>A0AAN7V064_9PEZI</name>
<keyword evidence="3" id="KW-1185">Reference proteome</keyword>
<evidence type="ECO:0000313" key="3">
    <source>
        <dbReference type="Proteomes" id="UP001305414"/>
    </source>
</evidence>
<dbReference type="Proteomes" id="UP001305414">
    <property type="component" value="Unassembled WGS sequence"/>
</dbReference>
<gene>
    <name evidence="2" type="ORF">RRF57_011473</name>
</gene>
<dbReference type="EMBL" id="JAWHQM010000057">
    <property type="protein sequence ID" value="KAK5635761.1"/>
    <property type="molecule type" value="Genomic_DNA"/>
</dbReference>
<feature type="region of interest" description="Disordered" evidence="1">
    <location>
        <begin position="1"/>
        <end position="25"/>
    </location>
</feature>
<feature type="compositionally biased region" description="Polar residues" evidence="1">
    <location>
        <begin position="7"/>
        <end position="19"/>
    </location>
</feature>
<accession>A0AAN7V064</accession>
<sequence length="115" mass="12574">MNELNESDSMATSTEQTTIDLLPGVPRLTEIPTEEELQHDQTWQADNQGYLSAQFSGLNLASSNSYAEELSISLRRITIADSQPRTDSSTHSSEPYSLCSTTPSGTQTESSSRSK</sequence>
<evidence type="ECO:0000256" key="1">
    <source>
        <dbReference type="SAM" id="MobiDB-lite"/>
    </source>
</evidence>
<protein>
    <submittedName>
        <fullName evidence="2">Uncharacterized protein</fullName>
    </submittedName>
</protein>
<feature type="region of interest" description="Disordered" evidence="1">
    <location>
        <begin position="80"/>
        <end position="115"/>
    </location>
</feature>
<dbReference type="AlphaFoldDB" id="A0AAN7V064"/>